<evidence type="ECO:0000313" key="3">
    <source>
        <dbReference type="EMBL" id="EME84084.1"/>
    </source>
</evidence>
<accession>M2ZYQ8</accession>
<feature type="signal peptide" evidence="2">
    <location>
        <begin position="1"/>
        <end position="17"/>
    </location>
</feature>
<evidence type="ECO:0000256" key="1">
    <source>
        <dbReference type="SAM" id="MobiDB-lite"/>
    </source>
</evidence>
<dbReference type="Proteomes" id="UP000016932">
    <property type="component" value="Unassembled WGS sequence"/>
</dbReference>
<gene>
    <name evidence="3" type="ORF">MYCFIDRAFT_195236</name>
</gene>
<dbReference type="RefSeq" id="XP_007924708.1">
    <property type="nucleotide sequence ID" value="XM_007926517.1"/>
</dbReference>
<keyword evidence="2" id="KW-0732">Signal</keyword>
<keyword evidence="4" id="KW-1185">Reference proteome</keyword>
<dbReference type="AlphaFoldDB" id="M2ZYQ8"/>
<dbReference type="OrthoDB" id="5143362at2759"/>
<feature type="compositionally biased region" description="Low complexity" evidence="1">
    <location>
        <begin position="192"/>
        <end position="207"/>
    </location>
</feature>
<evidence type="ECO:0000256" key="2">
    <source>
        <dbReference type="SAM" id="SignalP"/>
    </source>
</evidence>
<name>M2ZYQ8_PSEFD</name>
<dbReference type="EMBL" id="KB446557">
    <property type="protein sequence ID" value="EME84084.1"/>
    <property type="molecule type" value="Genomic_DNA"/>
</dbReference>
<dbReference type="eggNOG" id="ENOG502SVNY">
    <property type="taxonomic scope" value="Eukaryota"/>
</dbReference>
<reference evidence="3 4" key="1">
    <citation type="journal article" date="2012" name="PLoS Pathog.">
        <title>Diverse lifestyles and strategies of plant pathogenesis encoded in the genomes of eighteen Dothideomycetes fungi.</title>
        <authorList>
            <person name="Ohm R.A."/>
            <person name="Feau N."/>
            <person name="Henrissat B."/>
            <person name="Schoch C.L."/>
            <person name="Horwitz B.A."/>
            <person name="Barry K.W."/>
            <person name="Condon B.J."/>
            <person name="Copeland A.C."/>
            <person name="Dhillon B."/>
            <person name="Glaser F."/>
            <person name="Hesse C.N."/>
            <person name="Kosti I."/>
            <person name="LaButti K."/>
            <person name="Lindquist E.A."/>
            <person name="Lucas S."/>
            <person name="Salamov A.A."/>
            <person name="Bradshaw R.E."/>
            <person name="Ciuffetti L."/>
            <person name="Hamelin R.C."/>
            <person name="Kema G.H.J."/>
            <person name="Lawrence C."/>
            <person name="Scott J.A."/>
            <person name="Spatafora J.W."/>
            <person name="Turgeon B.G."/>
            <person name="de Wit P.J.G.M."/>
            <person name="Zhong S."/>
            <person name="Goodwin S.B."/>
            <person name="Grigoriev I.V."/>
        </authorList>
    </citation>
    <scope>NUCLEOTIDE SEQUENCE [LARGE SCALE GENOMIC DNA]</scope>
    <source>
        <strain evidence="3 4">CIRAD86</strain>
    </source>
</reference>
<dbReference type="VEuPathDB" id="FungiDB:MYCFIDRAFT_195236"/>
<sequence length="386" mass="40274">MFRTTAILLLAAANASAQTATITIEASHGGAGNGLTNTTIEVPLHTRYANPALDTVSTLYLTGADGVPLDSITCTPYRYNNLTGAGGLPFNSTAPSFLSTNTVQVASLLCNTTSGPSTTSSARVTSTLSATSSLSTTTNASVVPVTTTARNLTSVYLTTVSPTQAGPSTVTSVFTGSEGPTTMTLTSMVNGASPTSSASPSLNSESAADGNRVQKWLAQGMAVVGAALVAALRENTSATKVRSVLIYEARVAIPKQSKCPVCDVESDLEVPSRSEISPSAQHNQHSLQWNQIQIEKKDSRKDTLKNPPSATISPESWQQFGLQPCAALRSVGPALRSISESFHAKQWMRKEARTTLDRTNSGAPPPLKRVRAGVIQSSGLVQYSGG</sequence>
<organism evidence="3 4">
    <name type="scientific">Pseudocercospora fijiensis (strain CIRAD86)</name>
    <name type="common">Black leaf streak disease fungus</name>
    <name type="synonym">Mycosphaerella fijiensis</name>
    <dbReference type="NCBI Taxonomy" id="383855"/>
    <lineage>
        <taxon>Eukaryota</taxon>
        <taxon>Fungi</taxon>
        <taxon>Dikarya</taxon>
        <taxon>Ascomycota</taxon>
        <taxon>Pezizomycotina</taxon>
        <taxon>Dothideomycetes</taxon>
        <taxon>Dothideomycetidae</taxon>
        <taxon>Mycosphaerellales</taxon>
        <taxon>Mycosphaerellaceae</taxon>
        <taxon>Pseudocercospora</taxon>
    </lineage>
</organism>
<evidence type="ECO:0000313" key="4">
    <source>
        <dbReference type="Proteomes" id="UP000016932"/>
    </source>
</evidence>
<dbReference type="KEGG" id="pfj:MYCFIDRAFT_195236"/>
<proteinExistence type="predicted"/>
<protein>
    <submittedName>
        <fullName evidence="3">Uncharacterized protein</fullName>
    </submittedName>
</protein>
<feature type="chain" id="PRO_5004030891" evidence="2">
    <location>
        <begin position="18"/>
        <end position="386"/>
    </location>
</feature>
<feature type="region of interest" description="Disordered" evidence="1">
    <location>
        <begin position="188"/>
        <end position="207"/>
    </location>
</feature>
<dbReference type="HOGENOM" id="CLU_715955_0_0_1"/>
<dbReference type="GeneID" id="19335459"/>